<reference evidence="2 3" key="1">
    <citation type="submission" date="2023-07" db="EMBL/GenBank/DDBJ databases">
        <title>Genomic Encyclopedia of Type Strains, Phase IV (KMG-IV): sequencing the most valuable type-strain genomes for metagenomic binning, comparative biology and taxonomic classification.</title>
        <authorList>
            <person name="Goeker M."/>
        </authorList>
    </citation>
    <scope>NUCLEOTIDE SEQUENCE [LARGE SCALE GENOMIC DNA]</scope>
    <source>
        <strain evidence="2 3">DSM 12396</strain>
    </source>
</reference>
<keyword evidence="3" id="KW-1185">Reference proteome</keyword>
<keyword evidence="1" id="KW-1133">Transmembrane helix</keyword>
<dbReference type="EMBL" id="JAUSUX010000028">
    <property type="protein sequence ID" value="MDQ0287486.1"/>
    <property type="molecule type" value="Genomic_DNA"/>
</dbReference>
<comment type="caution">
    <text evidence="2">The sequence shown here is derived from an EMBL/GenBank/DDBJ whole genome shotgun (WGS) entry which is preliminary data.</text>
</comment>
<protein>
    <submittedName>
        <fullName evidence="2">Uncharacterized protein</fullName>
    </submittedName>
</protein>
<dbReference type="RefSeq" id="WP_307403331.1">
    <property type="nucleotide sequence ID" value="NZ_JAUSUX010000028.1"/>
</dbReference>
<sequence>MEQRFLFARQYKYDSGSGTVGSGIMQRFFLFVIMLALFIIFMPGMRPV</sequence>
<evidence type="ECO:0000313" key="2">
    <source>
        <dbReference type="EMBL" id="MDQ0287486.1"/>
    </source>
</evidence>
<organism evidence="2 3">
    <name type="scientific">Desulfofundulus luciae</name>
    <dbReference type="NCBI Taxonomy" id="74702"/>
    <lineage>
        <taxon>Bacteria</taxon>
        <taxon>Bacillati</taxon>
        <taxon>Bacillota</taxon>
        <taxon>Clostridia</taxon>
        <taxon>Eubacteriales</taxon>
        <taxon>Peptococcaceae</taxon>
        <taxon>Desulfofundulus</taxon>
    </lineage>
</organism>
<proteinExistence type="predicted"/>
<evidence type="ECO:0000256" key="1">
    <source>
        <dbReference type="SAM" id="Phobius"/>
    </source>
</evidence>
<name>A0ABU0B438_9FIRM</name>
<dbReference type="Proteomes" id="UP001225644">
    <property type="component" value="Unassembled WGS sequence"/>
</dbReference>
<keyword evidence="1" id="KW-0472">Membrane</keyword>
<gene>
    <name evidence="2" type="ORF">J2Z49_002614</name>
</gene>
<accession>A0ABU0B438</accession>
<keyword evidence="1" id="KW-0812">Transmembrane</keyword>
<evidence type="ECO:0000313" key="3">
    <source>
        <dbReference type="Proteomes" id="UP001225644"/>
    </source>
</evidence>
<feature type="transmembrane region" description="Helical" evidence="1">
    <location>
        <begin position="28"/>
        <end position="45"/>
    </location>
</feature>